<feature type="region of interest" description="Disordered" evidence="1">
    <location>
        <begin position="309"/>
        <end position="338"/>
    </location>
</feature>
<feature type="compositionally biased region" description="Basic and acidic residues" evidence="1">
    <location>
        <begin position="563"/>
        <end position="572"/>
    </location>
</feature>
<reference evidence="3" key="1">
    <citation type="submission" date="2023-03" db="UniProtKB">
        <authorList>
            <consortium name="WormBaseParasite"/>
        </authorList>
    </citation>
    <scope>IDENTIFICATION</scope>
</reference>
<feature type="region of interest" description="Disordered" evidence="1">
    <location>
        <begin position="159"/>
        <end position="192"/>
    </location>
</feature>
<dbReference type="Proteomes" id="UP000036681">
    <property type="component" value="Unplaced"/>
</dbReference>
<evidence type="ECO:0000256" key="1">
    <source>
        <dbReference type="SAM" id="MobiDB-lite"/>
    </source>
</evidence>
<dbReference type="AlphaFoldDB" id="A0A9J2P0Y2"/>
<evidence type="ECO:0000313" key="2">
    <source>
        <dbReference type="Proteomes" id="UP000036681"/>
    </source>
</evidence>
<name>A0A9J2P0Y2_ASCLU</name>
<feature type="compositionally biased region" description="Basic residues" evidence="1">
    <location>
        <begin position="163"/>
        <end position="173"/>
    </location>
</feature>
<accession>A0A9J2P0Y2</accession>
<protein>
    <submittedName>
        <fullName evidence="3">Uncharacterized protein</fullName>
    </submittedName>
</protein>
<organism evidence="2 3">
    <name type="scientific">Ascaris lumbricoides</name>
    <name type="common">Giant roundworm</name>
    <dbReference type="NCBI Taxonomy" id="6252"/>
    <lineage>
        <taxon>Eukaryota</taxon>
        <taxon>Metazoa</taxon>
        <taxon>Ecdysozoa</taxon>
        <taxon>Nematoda</taxon>
        <taxon>Chromadorea</taxon>
        <taxon>Rhabditida</taxon>
        <taxon>Spirurina</taxon>
        <taxon>Ascaridomorpha</taxon>
        <taxon>Ascaridoidea</taxon>
        <taxon>Ascarididae</taxon>
        <taxon>Ascaris</taxon>
    </lineage>
</organism>
<keyword evidence="2" id="KW-1185">Reference proteome</keyword>
<feature type="compositionally biased region" description="Polar residues" evidence="1">
    <location>
        <begin position="448"/>
        <end position="457"/>
    </location>
</feature>
<sequence>MVVAPMGWCKYLALHHLKMRSEDDTNLKPVYADLSRQHVTPHGRTVHQNDNSAAIRNESWMIRAADELHIERPNMTTSPANPSWAEWELDHNEGNNQTRGSDGDFVSTIEAIEAFMNSSDSSSENANVHSTSTKISTSRPVFSDYRGSSQESVAIVSATSQKKSNKKQARKAKVGNGICPPPPETPSNENWTDPDDIAEFFPKTAQYKTPAGIRFSSQYLVPSKWEREKENYVTKIDYWTGVLQSGKVTQWKDMERIQQLLRQLRWLLTNIWNGDMASTVPPEMLWRARKEEMRRLEQFLSRKRSLIESMTNRPGGGRSADQAQSPSTNRRKIDSGNNATLGERNVALFLLLFDKRRWSEVAKKMRRGTVLSDAIERYCSDVDSVCRKIESHPEPSDFQRCRSLYQKFTSPLGALLERGQALRERLKSSGLGHLYKGWNGKPEVQQAGPASSSSTVAESDPAPERRLELKDIDTIEDKWLRFSHLLPDSKATEIAPLIKQLQQNCASYRNLLKTVFPKSLASARYDAKSRRIEACVAELEEFANRVPPKDRVKNEQGPQTTKSELEQRRTVEEVTGSSQRKRQRKRPLTVETDDVVIINERPKRTKKPPARFRLVDEFVSEGLPGSKRNRSPISVERAPPKCTIQMKATVDEELMVKKARGISSSSTKSSDTTEEVAVSSEKVIAVSDLGRDVCDDTKVVNNELLIEIKQVRERRREKGGARRVLSYIAYFENNVRQRVTKRVFEKWLERKEKDKNDMSNPNASTDTPSVVEAMIERIKVENTTNILHDGVEDIQESEVRNHRDTCFEPNGEEREGNVAAAESIIGQKQNNVSGETADARQTVKKSGKKKFSDVMFHYEEEDAEGGIGSCTISPIVSTEEQNTPSILNKAKEIDSNGDVEMDDADADKGDISSFAHRASSVHEAHSRSESLADSNNHDVKLNNQHDFLLMRSESAFVDSLSEKWVNVPLNGNYNAHVEHIKKLIVALEVCLNDPTATWNDYFGQKEIVQATIESLLTRFNADRLVHPPQSRMIQSGSLPVSTKCLGPGSFLGDPPAVSGVGTIVRFLAADSASGVHICDGAMHDYNQSMP</sequence>
<dbReference type="WBParaSite" id="ALUE_0000346001-mRNA-1">
    <property type="protein sequence ID" value="ALUE_0000346001-mRNA-1"/>
    <property type="gene ID" value="ALUE_0000346001"/>
</dbReference>
<feature type="region of interest" description="Disordered" evidence="1">
    <location>
        <begin position="437"/>
        <end position="464"/>
    </location>
</feature>
<feature type="region of interest" description="Disordered" evidence="1">
    <location>
        <begin position="547"/>
        <end position="589"/>
    </location>
</feature>
<evidence type="ECO:0000313" key="3">
    <source>
        <dbReference type="WBParaSite" id="ALUE_0000346001-mRNA-1"/>
    </source>
</evidence>
<proteinExistence type="predicted"/>